<comment type="caution">
    <text evidence="2">The sequence shown here is derived from an EMBL/GenBank/DDBJ whole genome shotgun (WGS) entry which is preliminary data.</text>
</comment>
<feature type="transmembrane region" description="Helical" evidence="1">
    <location>
        <begin position="92"/>
        <end position="114"/>
    </location>
</feature>
<evidence type="ECO:0000256" key="1">
    <source>
        <dbReference type="SAM" id="Phobius"/>
    </source>
</evidence>
<dbReference type="Proteomes" id="UP001139353">
    <property type="component" value="Unassembled WGS sequence"/>
</dbReference>
<feature type="transmembrane region" description="Helical" evidence="1">
    <location>
        <begin position="199"/>
        <end position="219"/>
    </location>
</feature>
<reference evidence="2" key="1">
    <citation type="submission" date="2021-11" db="EMBL/GenBank/DDBJ databases">
        <title>BS-T2-15 a new species belonging to the Comamonadaceae family isolated from the soil of a French oak forest.</title>
        <authorList>
            <person name="Mieszkin S."/>
            <person name="Alain K."/>
        </authorList>
    </citation>
    <scope>NUCLEOTIDE SEQUENCE</scope>
    <source>
        <strain evidence="2">BS-T2-15</strain>
    </source>
</reference>
<keyword evidence="1" id="KW-0812">Transmembrane</keyword>
<gene>
    <name evidence="2" type="ORF">LPC04_25705</name>
</gene>
<name>A0A9X1YN89_9BURK</name>
<dbReference type="RefSeq" id="WP_275685173.1">
    <property type="nucleotide sequence ID" value="NZ_JAJLJH010000012.1"/>
</dbReference>
<feature type="transmembrane region" description="Helical" evidence="1">
    <location>
        <begin position="12"/>
        <end position="34"/>
    </location>
</feature>
<proteinExistence type="predicted"/>
<keyword evidence="3" id="KW-1185">Reference proteome</keyword>
<dbReference type="EMBL" id="JAJLJH010000012">
    <property type="protein sequence ID" value="MCK9689126.1"/>
    <property type="molecule type" value="Genomic_DNA"/>
</dbReference>
<evidence type="ECO:0000313" key="3">
    <source>
        <dbReference type="Proteomes" id="UP001139353"/>
    </source>
</evidence>
<feature type="transmembrane region" description="Helical" evidence="1">
    <location>
        <begin position="134"/>
        <end position="161"/>
    </location>
</feature>
<feature type="transmembrane region" description="Helical" evidence="1">
    <location>
        <begin position="173"/>
        <end position="193"/>
    </location>
</feature>
<keyword evidence="1" id="KW-1133">Transmembrane helix</keyword>
<keyword evidence="1" id="KW-0472">Membrane</keyword>
<accession>A0A9X1YN89</accession>
<evidence type="ECO:0000313" key="2">
    <source>
        <dbReference type="EMBL" id="MCK9689126.1"/>
    </source>
</evidence>
<protein>
    <recommendedName>
        <fullName evidence="4">DUF4386 family protein</fullName>
    </recommendedName>
</protein>
<dbReference type="AlphaFoldDB" id="A0A9X1YN89"/>
<organism evidence="2 3">
    <name type="scientific">Scleromatobacter humisilvae</name>
    <dbReference type="NCBI Taxonomy" id="2897159"/>
    <lineage>
        <taxon>Bacteria</taxon>
        <taxon>Pseudomonadati</taxon>
        <taxon>Pseudomonadota</taxon>
        <taxon>Betaproteobacteria</taxon>
        <taxon>Burkholderiales</taxon>
        <taxon>Sphaerotilaceae</taxon>
        <taxon>Scleromatobacter</taxon>
    </lineage>
</organism>
<sequence>MNPNESAALPRVDTRVAGLLMLASAILSIVFVALDPEVTATTSRAILEAMVANGPRHRAVHGVELACVLGLALGFTSLAARLGTQRSAVRGALIAYVVGCLAMMAAAVTDGFVTGDVASYYLQAGHSADTGREMIHLCYVVVQDFAAASWFFQSAGVLAMACALLRERGAQRVVGVLGLATGAVPPIAILATWPAMDSGIIIGILSAQLVWNVAASVLLMRRPGSRESGGTMVQPALAA</sequence>
<evidence type="ECO:0008006" key="4">
    <source>
        <dbReference type="Google" id="ProtNLM"/>
    </source>
</evidence>